<dbReference type="EMBL" id="PIPX01000004">
    <property type="protein sequence ID" value="RUO51772.1"/>
    <property type="molecule type" value="Genomic_DNA"/>
</dbReference>
<dbReference type="Proteomes" id="UP000287649">
    <property type="component" value="Unassembled WGS sequence"/>
</dbReference>
<evidence type="ECO:0000256" key="3">
    <source>
        <dbReference type="ARBA" id="ARBA00022692"/>
    </source>
</evidence>
<comment type="subcellular location">
    <subcellularLocation>
        <location evidence="1">Cell membrane</location>
        <topology evidence="1">Multi-pass membrane protein</topology>
    </subcellularLocation>
</comment>
<name>A0A432XST3_9GAMM</name>
<evidence type="ECO:0000256" key="2">
    <source>
        <dbReference type="ARBA" id="ARBA00022475"/>
    </source>
</evidence>
<gene>
    <name evidence="8" type="ORF">CWI70_12165</name>
</gene>
<dbReference type="InterPro" id="IPR018076">
    <property type="entry name" value="T2SS_GspF_dom"/>
</dbReference>
<keyword evidence="9" id="KW-1185">Reference proteome</keyword>
<dbReference type="Pfam" id="PF00482">
    <property type="entry name" value="T2SSF"/>
    <property type="match status" value="1"/>
</dbReference>
<keyword evidence="5 6" id="KW-0472">Membrane</keyword>
<evidence type="ECO:0000313" key="9">
    <source>
        <dbReference type="Proteomes" id="UP000287649"/>
    </source>
</evidence>
<feature type="transmembrane region" description="Helical" evidence="6">
    <location>
        <begin position="77"/>
        <end position="105"/>
    </location>
</feature>
<keyword evidence="2" id="KW-1003">Cell membrane</keyword>
<protein>
    <recommendedName>
        <fullName evidence="7">Type II secretion system protein GspF domain-containing protein</fullName>
    </recommendedName>
</protein>
<feature type="domain" description="Type II secretion system protein GspF" evidence="7">
    <location>
        <begin position="126"/>
        <end position="252"/>
    </location>
</feature>
<dbReference type="InterPro" id="IPR042094">
    <property type="entry name" value="T2SS_GspF_sf"/>
</dbReference>
<feature type="transmembrane region" description="Helical" evidence="6">
    <location>
        <begin position="235"/>
        <end position="260"/>
    </location>
</feature>
<keyword evidence="3 6" id="KW-0812">Transmembrane</keyword>
<sequence>MLLTKWLLGLLFCGIGVLIFVLLNSLAQRLLPRLHSYTTVVLQRLPPRLRRQIDKAAEHAGAAGETAFFVMEQSAMLIALVLSVLLPLPTWVGWGVGGLIVLNVVQRRAKRRLLVRRFEKQWPNCLDMLAMLMRSGLSFAAALHALAQLPSASVAIRQLRQLQQQLHAGVSMEAAFSAMKARLPSPAFTSFAAAVLQARLSGSALTNTLMLQAEQARSEQQLAAEKFAQEVGVKLLLPLVTCFFPVTFLIILGPIFIGYFQS</sequence>
<evidence type="ECO:0000256" key="5">
    <source>
        <dbReference type="ARBA" id="ARBA00023136"/>
    </source>
</evidence>
<dbReference type="OrthoDB" id="6236866at2"/>
<dbReference type="AlphaFoldDB" id="A0A432XST3"/>
<keyword evidence="4 6" id="KW-1133">Transmembrane helix</keyword>
<proteinExistence type="predicted"/>
<dbReference type="PANTHER" id="PTHR35007:SF2">
    <property type="entry name" value="PILUS ASSEMBLE PROTEIN"/>
    <property type="match status" value="1"/>
</dbReference>
<evidence type="ECO:0000256" key="4">
    <source>
        <dbReference type="ARBA" id="ARBA00022989"/>
    </source>
</evidence>
<reference evidence="9" key="1">
    <citation type="journal article" date="2018" name="Front. Microbiol.">
        <title>Genome-Based Analysis Reveals the Taxonomy and Diversity of the Family Idiomarinaceae.</title>
        <authorList>
            <person name="Liu Y."/>
            <person name="Lai Q."/>
            <person name="Shao Z."/>
        </authorList>
    </citation>
    <scope>NUCLEOTIDE SEQUENCE [LARGE SCALE GENOMIC DNA]</scope>
    <source>
        <strain evidence="9">PO-M2</strain>
    </source>
</reference>
<dbReference type="PANTHER" id="PTHR35007">
    <property type="entry name" value="INTEGRAL MEMBRANE PROTEIN-RELATED"/>
    <property type="match status" value="1"/>
</dbReference>
<comment type="caution">
    <text evidence="8">The sequence shown here is derived from an EMBL/GenBank/DDBJ whole genome shotgun (WGS) entry which is preliminary data.</text>
</comment>
<dbReference type="RefSeq" id="WP_126774121.1">
    <property type="nucleotide sequence ID" value="NZ_JANQBU010000004.1"/>
</dbReference>
<evidence type="ECO:0000256" key="1">
    <source>
        <dbReference type="ARBA" id="ARBA00004651"/>
    </source>
</evidence>
<evidence type="ECO:0000256" key="6">
    <source>
        <dbReference type="SAM" id="Phobius"/>
    </source>
</evidence>
<organism evidence="8 9">
    <name type="scientific">Pseudidiomarina homiensis</name>
    <dbReference type="NCBI Taxonomy" id="364198"/>
    <lineage>
        <taxon>Bacteria</taxon>
        <taxon>Pseudomonadati</taxon>
        <taxon>Pseudomonadota</taxon>
        <taxon>Gammaproteobacteria</taxon>
        <taxon>Alteromonadales</taxon>
        <taxon>Idiomarinaceae</taxon>
        <taxon>Pseudidiomarina</taxon>
    </lineage>
</organism>
<dbReference type="GO" id="GO:0005886">
    <property type="term" value="C:plasma membrane"/>
    <property type="evidence" value="ECO:0007669"/>
    <property type="project" value="UniProtKB-SubCell"/>
</dbReference>
<evidence type="ECO:0000259" key="7">
    <source>
        <dbReference type="Pfam" id="PF00482"/>
    </source>
</evidence>
<dbReference type="Gene3D" id="1.20.81.30">
    <property type="entry name" value="Type II secretion system (T2SS), domain F"/>
    <property type="match status" value="1"/>
</dbReference>
<accession>A0A432XST3</accession>
<evidence type="ECO:0000313" key="8">
    <source>
        <dbReference type="EMBL" id="RUO51772.1"/>
    </source>
</evidence>